<dbReference type="InterPro" id="IPR036390">
    <property type="entry name" value="WH_DNA-bd_sf"/>
</dbReference>
<keyword evidence="7" id="KW-1185">Reference proteome</keyword>
<comment type="caution">
    <text evidence="6">The sequence shown here is derived from an EMBL/GenBank/DDBJ whole genome shotgun (WGS) entry which is preliminary data.</text>
</comment>
<dbReference type="Pfam" id="PF00027">
    <property type="entry name" value="cNMP_binding"/>
    <property type="match status" value="1"/>
</dbReference>
<dbReference type="RefSeq" id="WP_226608217.1">
    <property type="nucleotide sequence ID" value="NZ_JAJAQI010000014.1"/>
</dbReference>
<gene>
    <name evidence="6" type="ORF">LHA35_10965</name>
</gene>
<evidence type="ECO:0000313" key="7">
    <source>
        <dbReference type="Proteomes" id="UP001139311"/>
    </source>
</evidence>
<dbReference type="InterPro" id="IPR012318">
    <property type="entry name" value="HTH_CRP"/>
</dbReference>
<dbReference type="PANTHER" id="PTHR24567:SF74">
    <property type="entry name" value="HTH-TYPE TRANSCRIPTIONAL REGULATOR ARCR"/>
    <property type="match status" value="1"/>
</dbReference>
<dbReference type="Pfam" id="PF13545">
    <property type="entry name" value="HTH_Crp_2"/>
    <property type="match status" value="1"/>
</dbReference>
<dbReference type="PROSITE" id="PS51063">
    <property type="entry name" value="HTH_CRP_2"/>
    <property type="match status" value="1"/>
</dbReference>
<evidence type="ECO:0000259" key="4">
    <source>
        <dbReference type="PROSITE" id="PS50042"/>
    </source>
</evidence>
<dbReference type="InterPro" id="IPR050397">
    <property type="entry name" value="Env_Response_Regulators"/>
</dbReference>
<dbReference type="SUPFAM" id="SSF51206">
    <property type="entry name" value="cAMP-binding domain-like"/>
    <property type="match status" value="1"/>
</dbReference>
<dbReference type="AlphaFoldDB" id="A0A9X1IF86"/>
<proteinExistence type="predicted"/>
<keyword evidence="1" id="KW-0805">Transcription regulation</keyword>
<dbReference type="SUPFAM" id="SSF46785">
    <property type="entry name" value="Winged helix' DNA-binding domain"/>
    <property type="match status" value="1"/>
</dbReference>
<reference evidence="6" key="1">
    <citation type="submission" date="2021-10" db="EMBL/GenBank/DDBJ databases">
        <title>Roseicella aerolatum sp. nov., isolated from aerosols of e-waste dismantling site.</title>
        <authorList>
            <person name="Qin T."/>
        </authorList>
    </citation>
    <scope>NUCLEOTIDE SEQUENCE</scope>
    <source>
        <strain evidence="6">GB24</strain>
    </source>
</reference>
<name>A0A9X1IF86_9PROT</name>
<feature type="domain" description="Cyclic nucleotide-binding" evidence="4">
    <location>
        <begin position="15"/>
        <end position="118"/>
    </location>
</feature>
<dbReference type="InterPro" id="IPR014710">
    <property type="entry name" value="RmlC-like_jellyroll"/>
</dbReference>
<accession>A0A9X1IF86</accession>
<dbReference type="EMBL" id="JAJAQI010000014">
    <property type="protein sequence ID" value="MCB4822253.1"/>
    <property type="molecule type" value="Genomic_DNA"/>
</dbReference>
<organism evidence="6 7">
    <name type="scientific">Roseicella aerolata</name>
    <dbReference type="NCBI Taxonomy" id="2883479"/>
    <lineage>
        <taxon>Bacteria</taxon>
        <taxon>Pseudomonadati</taxon>
        <taxon>Pseudomonadota</taxon>
        <taxon>Alphaproteobacteria</taxon>
        <taxon>Acetobacterales</taxon>
        <taxon>Roseomonadaceae</taxon>
        <taxon>Roseicella</taxon>
    </lineage>
</organism>
<sequence>MAQAPEDDRLSRFPLLREVEPALLAEAARQARWRKVQPGEVVIDFDDSTDEVFLIISGTVRVAVHSASGQEVILGELGSGEIFGEMAAIDGLSRSANVTAVHSSVLCCLPRTAFLDLVLKAPSAGLGLLRLLTARLRLLDARNVELAVLPVRHRLVAELLRLGRPREDGQLRISPPPPQHVLAARIGARREAVSRELSAMSREGLAAVSRQSILLPKPDELRQALRRAMAGDVGKGAKAAK</sequence>
<dbReference type="Gene3D" id="2.60.120.10">
    <property type="entry name" value="Jelly Rolls"/>
    <property type="match status" value="1"/>
</dbReference>
<protein>
    <submittedName>
        <fullName evidence="6">Crp/Fnr family transcriptional regulator</fullName>
    </submittedName>
</protein>
<dbReference type="SMART" id="SM00100">
    <property type="entry name" value="cNMP"/>
    <property type="match status" value="1"/>
</dbReference>
<keyword evidence="2" id="KW-0238">DNA-binding</keyword>
<evidence type="ECO:0000256" key="3">
    <source>
        <dbReference type="ARBA" id="ARBA00023163"/>
    </source>
</evidence>
<evidence type="ECO:0000259" key="5">
    <source>
        <dbReference type="PROSITE" id="PS51063"/>
    </source>
</evidence>
<dbReference type="GO" id="GO:0003677">
    <property type="term" value="F:DNA binding"/>
    <property type="evidence" value="ECO:0007669"/>
    <property type="project" value="UniProtKB-KW"/>
</dbReference>
<dbReference type="Proteomes" id="UP001139311">
    <property type="component" value="Unassembled WGS sequence"/>
</dbReference>
<keyword evidence="3" id="KW-0804">Transcription</keyword>
<dbReference type="GO" id="GO:0003700">
    <property type="term" value="F:DNA-binding transcription factor activity"/>
    <property type="evidence" value="ECO:0007669"/>
    <property type="project" value="TreeGrafter"/>
</dbReference>
<evidence type="ECO:0000256" key="1">
    <source>
        <dbReference type="ARBA" id="ARBA00023015"/>
    </source>
</evidence>
<evidence type="ECO:0000256" key="2">
    <source>
        <dbReference type="ARBA" id="ARBA00023125"/>
    </source>
</evidence>
<dbReference type="Gene3D" id="1.10.10.10">
    <property type="entry name" value="Winged helix-like DNA-binding domain superfamily/Winged helix DNA-binding domain"/>
    <property type="match status" value="1"/>
</dbReference>
<evidence type="ECO:0000313" key="6">
    <source>
        <dbReference type="EMBL" id="MCB4822253.1"/>
    </source>
</evidence>
<dbReference type="CDD" id="cd00038">
    <property type="entry name" value="CAP_ED"/>
    <property type="match status" value="1"/>
</dbReference>
<dbReference type="InterPro" id="IPR036388">
    <property type="entry name" value="WH-like_DNA-bd_sf"/>
</dbReference>
<dbReference type="GO" id="GO:0005829">
    <property type="term" value="C:cytosol"/>
    <property type="evidence" value="ECO:0007669"/>
    <property type="project" value="TreeGrafter"/>
</dbReference>
<dbReference type="PANTHER" id="PTHR24567">
    <property type="entry name" value="CRP FAMILY TRANSCRIPTIONAL REGULATORY PROTEIN"/>
    <property type="match status" value="1"/>
</dbReference>
<dbReference type="InterPro" id="IPR000595">
    <property type="entry name" value="cNMP-bd_dom"/>
</dbReference>
<dbReference type="PROSITE" id="PS50042">
    <property type="entry name" value="CNMP_BINDING_3"/>
    <property type="match status" value="1"/>
</dbReference>
<dbReference type="InterPro" id="IPR018490">
    <property type="entry name" value="cNMP-bd_dom_sf"/>
</dbReference>
<feature type="domain" description="HTH crp-type" evidence="5">
    <location>
        <begin position="149"/>
        <end position="219"/>
    </location>
</feature>